<comment type="caution">
    <text evidence="3">The sequence shown here is derived from an EMBL/GenBank/DDBJ whole genome shotgun (WGS) entry which is preliminary data.</text>
</comment>
<keyword evidence="4" id="KW-1185">Reference proteome</keyword>
<dbReference type="SUPFAM" id="SSF52833">
    <property type="entry name" value="Thioredoxin-like"/>
    <property type="match status" value="1"/>
</dbReference>
<dbReference type="AlphaFoldDB" id="A0AA37WE65"/>
<reference evidence="3" key="1">
    <citation type="journal article" date="2014" name="Int. J. Syst. Evol. Microbiol.">
        <title>Complete genome sequence of Corynebacterium casei LMG S-19264T (=DSM 44701T), isolated from a smear-ripened cheese.</title>
        <authorList>
            <consortium name="US DOE Joint Genome Institute (JGI-PGF)"/>
            <person name="Walter F."/>
            <person name="Albersmeier A."/>
            <person name="Kalinowski J."/>
            <person name="Ruckert C."/>
        </authorList>
    </citation>
    <scope>NUCLEOTIDE SEQUENCE</scope>
    <source>
        <strain evidence="3">NBRC 108769</strain>
    </source>
</reference>
<evidence type="ECO:0000256" key="2">
    <source>
        <dbReference type="PROSITE-ProRule" id="PRU01282"/>
    </source>
</evidence>
<organism evidence="3 4">
    <name type="scientific">Portibacter lacus</name>
    <dbReference type="NCBI Taxonomy" id="1099794"/>
    <lineage>
        <taxon>Bacteria</taxon>
        <taxon>Pseudomonadati</taxon>
        <taxon>Bacteroidota</taxon>
        <taxon>Saprospiria</taxon>
        <taxon>Saprospirales</taxon>
        <taxon>Haliscomenobacteraceae</taxon>
        <taxon>Portibacter</taxon>
    </lineage>
</organism>
<dbReference type="PANTHER" id="PTHR30041:SF4">
    <property type="entry name" value="ARSENATE REDUCTASE"/>
    <property type="match status" value="1"/>
</dbReference>
<protein>
    <recommendedName>
        <fullName evidence="5">Arsenate reductase</fullName>
    </recommendedName>
</protein>
<sequence>MGEIETSDQQITLFYNSNSSRAKQALAYAKTEGLSILEIDMLKTTLSGTQIVELAERLKLKVSDLVNQEHLAYKSKFENHDLSDIDWIKMIRHNPEIMKQPIAIRGDVTILVETPTDIIKI</sequence>
<name>A0AA37WE65_9BACT</name>
<evidence type="ECO:0008006" key="5">
    <source>
        <dbReference type="Google" id="ProtNLM"/>
    </source>
</evidence>
<dbReference type="InterPro" id="IPR036249">
    <property type="entry name" value="Thioredoxin-like_sf"/>
</dbReference>
<gene>
    <name evidence="3" type="ORF">GCM10007940_10240</name>
</gene>
<proteinExistence type="inferred from homology"/>
<dbReference type="PANTHER" id="PTHR30041">
    <property type="entry name" value="ARSENATE REDUCTASE"/>
    <property type="match status" value="1"/>
</dbReference>
<dbReference type="InterPro" id="IPR006660">
    <property type="entry name" value="Arsenate_reductase-like"/>
</dbReference>
<dbReference type="Proteomes" id="UP001156666">
    <property type="component" value="Unassembled WGS sequence"/>
</dbReference>
<dbReference type="EMBL" id="BSOH01000005">
    <property type="protein sequence ID" value="GLR16409.1"/>
    <property type="molecule type" value="Genomic_DNA"/>
</dbReference>
<comment type="similarity">
    <text evidence="1 2">Belongs to the ArsC family.</text>
</comment>
<accession>A0AA37WE65</accession>
<evidence type="ECO:0000313" key="4">
    <source>
        <dbReference type="Proteomes" id="UP001156666"/>
    </source>
</evidence>
<dbReference type="PROSITE" id="PS51353">
    <property type="entry name" value="ARSC"/>
    <property type="match status" value="1"/>
</dbReference>
<evidence type="ECO:0000313" key="3">
    <source>
        <dbReference type="EMBL" id="GLR16409.1"/>
    </source>
</evidence>
<dbReference type="Gene3D" id="3.40.30.10">
    <property type="entry name" value="Glutaredoxin"/>
    <property type="match status" value="1"/>
</dbReference>
<evidence type="ECO:0000256" key="1">
    <source>
        <dbReference type="ARBA" id="ARBA00007198"/>
    </source>
</evidence>
<reference evidence="3" key="2">
    <citation type="submission" date="2023-01" db="EMBL/GenBank/DDBJ databases">
        <title>Draft genome sequence of Portibacter lacus strain NBRC 108769.</title>
        <authorList>
            <person name="Sun Q."/>
            <person name="Mori K."/>
        </authorList>
    </citation>
    <scope>NUCLEOTIDE SEQUENCE</scope>
    <source>
        <strain evidence="3">NBRC 108769</strain>
    </source>
</reference>
<dbReference type="RefSeq" id="WP_235293215.1">
    <property type="nucleotide sequence ID" value="NZ_BSOH01000005.1"/>
</dbReference>